<comment type="catalytic activity">
    <reaction evidence="5">
        <text>a 3'-end uridylyl-uridine-RNA = a 3'-end 2',3'-cyclophospho-uridine-RNA + uridine</text>
        <dbReference type="Rhea" id="RHEA:46052"/>
        <dbReference type="Rhea" id="RHEA-COMP:17384"/>
        <dbReference type="Rhea" id="RHEA-COMP:17385"/>
        <dbReference type="ChEBI" id="CHEBI:16704"/>
        <dbReference type="ChEBI" id="CHEBI:85643"/>
        <dbReference type="ChEBI" id="CHEBI:85644"/>
    </reaction>
    <physiologicalReaction direction="left-to-right" evidence="5">
        <dbReference type="Rhea" id="RHEA:46053"/>
    </physiologicalReaction>
</comment>
<evidence type="ECO:0000313" key="8">
    <source>
        <dbReference type="EMBL" id="GFT38270.1"/>
    </source>
</evidence>
<evidence type="ECO:0000256" key="4">
    <source>
        <dbReference type="ARBA" id="ARBA00023242"/>
    </source>
</evidence>
<protein>
    <recommendedName>
        <fullName evidence="6">U6 snRNA phosphodiesterase</fullName>
        <ecNumber evidence="6">3.1.4.-</ecNumber>
    </recommendedName>
</protein>
<keyword evidence="2 6" id="KW-0378">Hydrolase</keyword>
<keyword evidence="1 6" id="KW-0540">Nuclease</keyword>
<dbReference type="InterPro" id="IPR027521">
    <property type="entry name" value="Usb1"/>
</dbReference>
<dbReference type="AlphaFoldDB" id="A0A8X6NWJ7"/>
<organism evidence="8 9">
    <name type="scientific">Nephila pilipes</name>
    <name type="common">Giant wood spider</name>
    <name type="synonym">Nephila maculata</name>
    <dbReference type="NCBI Taxonomy" id="299642"/>
    <lineage>
        <taxon>Eukaryota</taxon>
        <taxon>Metazoa</taxon>
        <taxon>Ecdysozoa</taxon>
        <taxon>Arthropoda</taxon>
        <taxon>Chelicerata</taxon>
        <taxon>Arachnida</taxon>
        <taxon>Araneae</taxon>
        <taxon>Araneomorphae</taxon>
        <taxon>Entelegynae</taxon>
        <taxon>Araneoidea</taxon>
        <taxon>Nephilidae</taxon>
        <taxon>Nephila</taxon>
    </lineage>
</organism>
<feature type="region of interest" description="Disordered" evidence="7">
    <location>
        <begin position="1"/>
        <end position="20"/>
    </location>
</feature>
<evidence type="ECO:0000256" key="1">
    <source>
        <dbReference type="ARBA" id="ARBA00022722"/>
    </source>
</evidence>
<sequence length="272" mass="31611">MTLPRLVDYSSDDSSTDDSEESIKVHLACQKDAPKTEYSVPDFREKEVVLPLPFEIKEMYKETSREIVDNPSKHGGKIRSFPHERGVWATYVYIEYTPEPEFYDMIEELKKNASTHGIDLQISEDFHVSLSRTLKLRHHWISPFIDALRNKLSCYFQFKVFFDSLEVYENEEKTRTFLGLKVRSDVPLLTLLGKVDSCVKDFKLPIFYEDPSFHLSCASCIGSKAEEIEKFWAELNIIFQSFMVSHPNCRRLLVPKVCCKSGNKLFTINLKI</sequence>
<evidence type="ECO:0000256" key="3">
    <source>
        <dbReference type="ARBA" id="ARBA00023239"/>
    </source>
</evidence>
<gene>
    <name evidence="8" type="primary">usb1</name>
    <name evidence="8" type="ORF">NPIL_219331</name>
</gene>
<comment type="subcellular location">
    <subcellularLocation>
        <location evidence="6">Nucleus</location>
    </subcellularLocation>
</comment>
<evidence type="ECO:0000256" key="7">
    <source>
        <dbReference type="SAM" id="MobiDB-lite"/>
    </source>
</evidence>
<dbReference type="Pfam" id="PF09749">
    <property type="entry name" value="HVSL"/>
    <property type="match status" value="1"/>
</dbReference>
<evidence type="ECO:0000256" key="5">
    <source>
        <dbReference type="ARBA" id="ARBA00029300"/>
    </source>
</evidence>
<dbReference type="GO" id="GO:0005634">
    <property type="term" value="C:nucleus"/>
    <property type="evidence" value="ECO:0007669"/>
    <property type="project" value="UniProtKB-SubCell"/>
</dbReference>
<dbReference type="Gene3D" id="3.90.1140.10">
    <property type="entry name" value="Cyclic phosphodiesterase"/>
    <property type="match status" value="1"/>
</dbReference>
<dbReference type="GO" id="GO:1990838">
    <property type="term" value="F:poly(U)-specific exoribonuclease activity, producing 3' uridine cyclic phosphate ends"/>
    <property type="evidence" value="ECO:0007669"/>
    <property type="project" value="UniProtKB-UniRule"/>
</dbReference>
<keyword evidence="3" id="KW-0456">Lyase</keyword>
<dbReference type="EC" id="3.1.4.-" evidence="6"/>
<dbReference type="HAMAP" id="MF_03040">
    <property type="entry name" value="USB1"/>
    <property type="match status" value="1"/>
</dbReference>
<evidence type="ECO:0000256" key="2">
    <source>
        <dbReference type="ARBA" id="ARBA00022801"/>
    </source>
</evidence>
<dbReference type="GO" id="GO:0016829">
    <property type="term" value="F:lyase activity"/>
    <property type="evidence" value="ECO:0007669"/>
    <property type="project" value="UniProtKB-KW"/>
</dbReference>
<name>A0A8X6NWJ7_NEPPI</name>
<accession>A0A8X6NWJ7</accession>
<dbReference type="SUPFAM" id="SSF55144">
    <property type="entry name" value="LigT-like"/>
    <property type="match status" value="1"/>
</dbReference>
<evidence type="ECO:0000313" key="9">
    <source>
        <dbReference type="Proteomes" id="UP000887013"/>
    </source>
</evidence>
<comment type="caution">
    <text evidence="8">The sequence shown here is derived from an EMBL/GenBank/DDBJ whole genome shotgun (WGS) entry which is preliminary data.</text>
</comment>
<dbReference type="GO" id="GO:0034477">
    <property type="term" value="P:U6 snRNA 3'-end processing"/>
    <property type="evidence" value="ECO:0007669"/>
    <property type="project" value="UniProtKB-UniRule"/>
</dbReference>
<dbReference type="PANTHER" id="PTHR13522">
    <property type="entry name" value="U6 SNRNA PHOSPHODIESTERASE 1"/>
    <property type="match status" value="1"/>
</dbReference>
<evidence type="ECO:0000256" key="6">
    <source>
        <dbReference type="HAMAP-Rule" id="MF_03040"/>
    </source>
</evidence>
<dbReference type="EMBL" id="BMAW01063007">
    <property type="protein sequence ID" value="GFT38270.1"/>
    <property type="molecule type" value="Genomic_DNA"/>
</dbReference>
<keyword evidence="9" id="KW-1185">Reference proteome</keyword>
<keyword evidence="4 6" id="KW-0539">Nucleus</keyword>
<feature type="active site" description="Proton donor/acceptor" evidence="6">
    <location>
        <position position="214"/>
    </location>
</feature>
<comment type="similarity">
    <text evidence="6">Belongs to the 2H phosphoesterase superfamily. USB1 family.</text>
</comment>
<reference evidence="8" key="1">
    <citation type="submission" date="2020-08" db="EMBL/GenBank/DDBJ databases">
        <title>Multicomponent nature underlies the extraordinary mechanical properties of spider dragline silk.</title>
        <authorList>
            <person name="Kono N."/>
            <person name="Nakamura H."/>
            <person name="Mori M."/>
            <person name="Yoshida Y."/>
            <person name="Ohtoshi R."/>
            <person name="Malay A.D."/>
            <person name="Moran D.A.P."/>
            <person name="Tomita M."/>
            <person name="Numata K."/>
            <person name="Arakawa K."/>
        </authorList>
    </citation>
    <scope>NUCLEOTIDE SEQUENCE</scope>
</reference>
<dbReference type="InterPro" id="IPR009097">
    <property type="entry name" value="Cyclic_Pdiesterase"/>
</dbReference>
<comment type="function">
    <text evidence="6">Phosphodiesterase responsible for the U6 snRNA 3' end processing. Acts as an exoribonuclease (RNase) responsible for trimming the poly(U) tract of the last nucleotides in the pre-U6 snRNA molecule, leading to the formation of mature U6 snRNA.</text>
</comment>
<dbReference type="OrthoDB" id="49151at2759"/>
<dbReference type="Proteomes" id="UP000887013">
    <property type="component" value="Unassembled WGS sequence"/>
</dbReference>
<proteinExistence type="inferred from homology"/>
<feature type="compositionally biased region" description="Acidic residues" evidence="7">
    <location>
        <begin position="10"/>
        <end position="20"/>
    </location>
</feature>
<dbReference type="PANTHER" id="PTHR13522:SF3">
    <property type="entry name" value="U6 SNRNA PHOSPHODIESTERASE 1"/>
    <property type="match status" value="1"/>
</dbReference>
<feature type="active site" description="Proton donor/acceptor" evidence="6">
    <location>
        <position position="127"/>
    </location>
</feature>